<organism evidence="1 2">
    <name type="scientific">Tribonema minus</name>
    <dbReference type="NCBI Taxonomy" id="303371"/>
    <lineage>
        <taxon>Eukaryota</taxon>
        <taxon>Sar</taxon>
        <taxon>Stramenopiles</taxon>
        <taxon>Ochrophyta</taxon>
        <taxon>PX clade</taxon>
        <taxon>Xanthophyceae</taxon>
        <taxon>Tribonematales</taxon>
        <taxon>Tribonemataceae</taxon>
        <taxon>Tribonema</taxon>
    </lineage>
</organism>
<keyword evidence="2" id="KW-1185">Reference proteome</keyword>
<evidence type="ECO:0000313" key="2">
    <source>
        <dbReference type="Proteomes" id="UP000664859"/>
    </source>
</evidence>
<dbReference type="EMBL" id="JAFCMP010000346">
    <property type="protein sequence ID" value="KAG5181000.1"/>
    <property type="molecule type" value="Genomic_DNA"/>
</dbReference>
<dbReference type="PANTHER" id="PTHR34859:SF2">
    <property type="entry name" value="LYSM DOMAIN-CONTAINING PROTEIN"/>
    <property type="match status" value="1"/>
</dbReference>
<reference evidence="1" key="1">
    <citation type="submission" date="2021-02" db="EMBL/GenBank/DDBJ databases">
        <title>First Annotated Genome of the Yellow-green Alga Tribonema minus.</title>
        <authorList>
            <person name="Mahan K.M."/>
        </authorList>
    </citation>
    <scope>NUCLEOTIDE SEQUENCE</scope>
    <source>
        <strain evidence="1">UTEX B ZZ1240</strain>
    </source>
</reference>
<name>A0A836CC70_9STRA</name>
<gene>
    <name evidence="1" type="ORF">JKP88DRAFT_132333</name>
</gene>
<accession>A0A836CC70</accession>
<feature type="non-terminal residue" evidence="1">
    <location>
        <position position="1"/>
    </location>
</feature>
<dbReference type="Proteomes" id="UP000664859">
    <property type="component" value="Unassembled WGS sequence"/>
</dbReference>
<evidence type="ECO:0000313" key="1">
    <source>
        <dbReference type="EMBL" id="KAG5181000.1"/>
    </source>
</evidence>
<comment type="caution">
    <text evidence="1">The sequence shown here is derived from an EMBL/GenBank/DDBJ whole genome shotgun (WGS) entry which is preliminary data.</text>
</comment>
<sequence>QQHEGRLCYDACKPGYTGTLDRCYKDCPAGFGNTITSCTKPASYGWGMCVWWKGGTIQKTLFDRQSCPGPSEMYASLCYPKCKTGFHNVGANVCSPDCPAGYTDFGVGCTKPDYYRGVGTP</sequence>
<proteinExistence type="predicted"/>
<feature type="non-terminal residue" evidence="1">
    <location>
        <position position="121"/>
    </location>
</feature>
<dbReference type="PANTHER" id="PTHR34859">
    <property type="entry name" value="UNNAMED PRODUCT"/>
    <property type="match status" value="1"/>
</dbReference>
<protein>
    <submittedName>
        <fullName evidence="1">Uncharacterized protein</fullName>
    </submittedName>
</protein>
<dbReference type="AlphaFoldDB" id="A0A836CC70"/>